<gene>
    <name evidence="6" type="ORF">ANANG_G00203310</name>
</gene>
<name>A0A9D3M1X8_ANGAN</name>
<dbReference type="Proteomes" id="UP001044222">
    <property type="component" value="Chromosome 11"/>
</dbReference>
<proteinExistence type="inferred from homology"/>
<dbReference type="GO" id="GO:0005615">
    <property type="term" value="C:extracellular space"/>
    <property type="evidence" value="ECO:0007669"/>
    <property type="project" value="TreeGrafter"/>
</dbReference>
<dbReference type="GO" id="GO:0006581">
    <property type="term" value="P:acetylcholine catabolic process"/>
    <property type="evidence" value="ECO:0007669"/>
    <property type="project" value="TreeGrafter"/>
</dbReference>
<dbReference type="GO" id="GO:0019695">
    <property type="term" value="P:choline metabolic process"/>
    <property type="evidence" value="ECO:0007669"/>
    <property type="project" value="TreeGrafter"/>
</dbReference>
<keyword evidence="2" id="KW-0719">Serine esterase</keyword>
<keyword evidence="3" id="KW-0378">Hydrolase</keyword>
<dbReference type="SUPFAM" id="SSF53474">
    <property type="entry name" value="alpha/beta-Hydrolases"/>
    <property type="match status" value="1"/>
</dbReference>
<dbReference type="AlphaFoldDB" id="A0A9D3M1X8"/>
<evidence type="ECO:0000256" key="4">
    <source>
        <dbReference type="SAM" id="SignalP"/>
    </source>
</evidence>
<evidence type="ECO:0000259" key="5">
    <source>
        <dbReference type="Pfam" id="PF00135"/>
    </source>
</evidence>
<dbReference type="InterPro" id="IPR050654">
    <property type="entry name" value="AChE-related_enzymes"/>
</dbReference>
<keyword evidence="4" id="KW-0732">Signal</keyword>
<evidence type="ECO:0000313" key="6">
    <source>
        <dbReference type="EMBL" id="KAG5839275.1"/>
    </source>
</evidence>
<keyword evidence="7" id="KW-1185">Reference proteome</keyword>
<evidence type="ECO:0000256" key="2">
    <source>
        <dbReference type="ARBA" id="ARBA00022487"/>
    </source>
</evidence>
<reference evidence="6" key="1">
    <citation type="submission" date="2021-01" db="EMBL/GenBank/DDBJ databases">
        <title>A chromosome-scale assembly of European eel, Anguilla anguilla.</title>
        <authorList>
            <person name="Henkel C."/>
            <person name="Jong-Raadsen S.A."/>
            <person name="Dufour S."/>
            <person name="Weltzien F.-A."/>
            <person name="Palstra A.P."/>
            <person name="Pelster B."/>
            <person name="Spaink H.P."/>
            <person name="Van Den Thillart G.E."/>
            <person name="Jansen H."/>
            <person name="Zahm M."/>
            <person name="Klopp C."/>
            <person name="Cedric C."/>
            <person name="Louis A."/>
            <person name="Berthelot C."/>
            <person name="Parey E."/>
            <person name="Roest Crollius H."/>
            <person name="Montfort J."/>
            <person name="Robinson-Rechavi M."/>
            <person name="Bucao C."/>
            <person name="Bouchez O."/>
            <person name="Gislard M."/>
            <person name="Lluch J."/>
            <person name="Milhes M."/>
            <person name="Lampietro C."/>
            <person name="Lopez Roques C."/>
            <person name="Donnadieu C."/>
            <person name="Braasch I."/>
            <person name="Desvignes T."/>
            <person name="Postlethwait J."/>
            <person name="Bobe J."/>
            <person name="Guiguen Y."/>
            <person name="Dirks R."/>
        </authorList>
    </citation>
    <scope>NUCLEOTIDE SEQUENCE</scope>
    <source>
        <strain evidence="6">Tag_6206</strain>
        <tissue evidence="6">Liver</tissue>
    </source>
</reference>
<evidence type="ECO:0000313" key="7">
    <source>
        <dbReference type="Proteomes" id="UP001044222"/>
    </source>
</evidence>
<dbReference type="GO" id="GO:0003990">
    <property type="term" value="F:acetylcholinesterase activity"/>
    <property type="evidence" value="ECO:0007669"/>
    <property type="project" value="TreeGrafter"/>
</dbReference>
<comment type="caution">
    <text evidence="6">The sequence shown here is derived from an EMBL/GenBank/DDBJ whole genome shotgun (WGS) entry which is preliminary data.</text>
</comment>
<sequence length="90" mass="10078">MSDQCSWVYLCLLCFGFSETMGQEESPPRLTSKYGQLLGRRIRVKDSTQTVLAYLGIPFAEPPVGVLRFSAPLPPTKWQGLRDATVYPPL</sequence>
<feature type="chain" id="PRO_5039357808" description="Carboxylesterase type B domain-containing protein" evidence="4">
    <location>
        <begin position="23"/>
        <end position="90"/>
    </location>
</feature>
<dbReference type="InterPro" id="IPR029058">
    <property type="entry name" value="AB_hydrolase_fold"/>
</dbReference>
<dbReference type="InterPro" id="IPR002018">
    <property type="entry name" value="CarbesteraseB"/>
</dbReference>
<dbReference type="EMBL" id="JAFIRN010000011">
    <property type="protein sequence ID" value="KAG5839275.1"/>
    <property type="molecule type" value="Genomic_DNA"/>
</dbReference>
<feature type="signal peptide" evidence="4">
    <location>
        <begin position="1"/>
        <end position="22"/>
    </location>
</feature>
<protein>
    <recommendedName>
        <fullName evidence="5">Carboxylesterase type B domain-containing protein</fullName>
    </recommendedName>
</protein>
<evidence type="ECO:0000256" key="3">
    <source>
        <dbReference type="ARBA" id="ARBA00022801"/>
    </source>
</evidence>
<dbReference type="PANTHER" id="PTHR43918">
    <property type="entry name" value="ACETYLCHOLINESTERASE"/>
    <property type="match status" value="1"/>
</dbReference>
<dbReference type="Gene3D" id="3.40.50.1820">
    <property type="entry name" value="alpha/beta hydrolase"/>
    <property type="match status" value="1"/>
</dbReference>
<dbReference type="PANTHER" id="PTHR43918:SF4">
    <property type="entry name" value="CARBOXYLIC ESTER HYDROLASE"/>
    <property type="match status" value="1"/>
</dbReference>
<evidence type="ECO:0000256" key="1">
    <source>
        <dbReference type="ARBA" id="ARBA00005964"/>
    </source>
</evidence>
<feature type="domain" description="Carboxylesterase type B" evidence="5">
    <location>
        <begin position="28"/>
        <end position="89"/>
    </location>
</feature>
<comment type="similarity">
    <text evidence="1">Belongs to the type-B carboxylesterase/lipase family.</text>
</comment>
<dbReference type="Pfam" id="PF00135">
    <property type="entry name" value="COesterase"/>
    <property type="match status" value="1"/>
</dbReference>
<dbReference type="GO" id="GO:0005886">
    <property type="term" value="C:plasma membrane"/>
    <property type="evidence" value="ECO:0007669"/>
    <property type="project" value="TreeGrafter"/>
</dbReference>
<accession>A0A9D3M1X8</accession>
<organism evidence="6 7">
    <name type="scientific">Anguilla anguilla</name>
    <name type="common">European freshwater eel</name>
    <name type="synonym">Muraena anguilla</name>
    <dbReference type="NCBI Taxonomy" id="7936"/>
    <lineage>
        <taxon>Eukaryota</taxon>
        <taxon>Metazoa</taxon>
        <taxon>Chordata</taxon>
        <taxon>Craniata</taxon>
        <taxon>Vertebrata</taxon>
        <taxon>Euteleostomi</taxon>
        <taxon>Actinopterygii</taxon>
        <taxon>Neopterygii</taxon>
        <taxon>Teleostei</taxon>
        <taxon>Anguilliformes</taxon>
        <taxon>Anguillidae</taxon>
        <taxon>Anguilla</taxon>
    </lineage>
</organism>